<dbReference type="PANTHER" id="PTHR47234">
    <property type="match status" value="1"/>
</dbReference>
<keyword evidence="8 15" id="KW-0675">Receptor</keyword>
<feature type="region of interest" description="Disordered" evidence="12">
    <location>
        <begin position="1"/>
        <end position="44"/>
    </location>
</feature>
<dbReference type="Pfam" id="PF07715">
    <property type="entry name" value="Plug"/>
    <property type="match status" value="1"/>
</dbReference>
<accession>A0ABY6AZM5</accession>
<dbReference type="Pfam" id="PF00593">
    <property type="entry name" value="TonB_dep_Rec_b-barrel"/>
    <property type="match status" value="1"/>
</dbReference>
<feature type="domain" description="TonB-dependent receptor-like beta-barrel" evidence="13">
    <location>
        <begin position="472"/>
        <end position="929"/>
    </location>
</feature>
<evidence type="ECO:0000256" key="10">
    <source>
        <dbReference type="PROSITE-ProRule" id="PRU01360"/>
    </source>
</evidence>
<evidence type="ECO:0000313" key="16">
    <source>
        <dbReference type="Proteomes" id="UP001064933"/>
    </source>
</evidence>
<gene>
    <name evidence="15" type="ORF">N4261_20330</name>
</gene>
<dbReference type="Proteomes" id="UP001064933">
    <property type="component" value="Chromosome"/>
</dbReference>
<keyword evidence="3 10" id="KW-0813">Transport</keyword>
<evidence type="ECO:0000256" key="12">
    <source>
        <dbReference type="SAM" id="MobiDB-lite"/>
    </source>
</evidence>
<proteinExistence type="inferred from homology"/>
<dbReference type="Gene3D" id="2.40.170.20">
    <property type="entry name" value="TonB-dependent receptor, beta-barrel domain"/>
    <property type="match status" value="1"/>
</dbReference>
<evidence type="ECO:0000256" key="8">
    <source>
        <dbReference type="ARBA" id="ARBA00023170"/>
    </source>
</evidence>
<comment type="subcellular location">
    <subcellularLocation>
        <location evidence="1 10">Cell outer membrane</location>
        <topology evidence="1 10">Multi-pass membrane protein</topology>
    </subcellularLocation>
</comment>
<dbReference type="EMBL" id="CP104562">
    <property type="protein sequence ID" value="UXH77331.1"/>
    <property type="molecule type" value="Genomic_DNA"/>
</dbReference>
<dbReference type="InterPro" id="IPR037066">
    <property type="entry name" value="Plug_dom_sf"/>
</dbReference>
<evidence type="ECO:0000256" key="2">
    <source>
        <dbReference type="ARBA" id="ARBA00009810"/>
    </source>
</evidence>
<feature type="compositionally biased region" description="Low complexity" evidence="12">
    <location>
        <begin position="25"/>
        <end position="34"/>
    </location>
</feature>
<dbReference type="InterPro" id="IPR012910">
    <property type="entry name" value="Plug_dom"/>
</dbReference>
<dbReference type="PANTHER" id="PTHR47234:SF2">
    <property type="entry name" value="TONB-DEPENDENT RECEPTOR"/>
    <property type="match status" value="1"/>
</dbReference>
<dbReference type="Gene3D" id="2.170.130.10">
    <property type="entry name" value="TonB-dependent receptor, plug domain"/>
    <property type="match status" value="1"/>
</dbReference>
<evidence type="ECO:0000313" key="15">
    <source>
        <dbReference type="EMBL" id="UXH77331.1"/>
    </source>
</evidence>
<evidence type="ECO:0000256" key="11">
    <source>
        <dbReference type="RuleBase" id="RU003357"/>
    </source>
</evidence>
<keyword evidence="9 10" id="KW-0998">Cell outer membrane</keyword>
<dbReference type="PROSITE" id="PS52016">
    <property type="entry name" value="TONB_DEPENDENT_REC_3"/>
    <property type="match status" value="1"/>
</dbReference>
<evidence type="ECO:0000256" key="1">
    <source>
        <dbReference type="ARBA" id="ARBA00004571"/>
    </source>
</evidence>
<dbReference type="CDD" id="cd01347">
    <property type="entry name" value="ligand_gated_channel"/>
    <property type="match status" value="1"/>
</dbReference>
<name>A0ABY6AZM5_9BURK</name>
<dbReference type="InterPro" id="IPR000531">
    <property type="entry name" value="Beta-barrel_TonB"/>
</dbReference>
<evidence type="ECO:0000256" key="7">
    <source>
        <dbReference type="ARBA" id="ARBA00023136"/>
    </source>
</evidence>
<keyword evidence="16" id="KW-1185">Reference proteome</keyword>
<dbReference type="InterPro" id="IPR039426">
    <property type="entry name" value="TonB-dep_rcpt-like"/>
</dbReference>
<evidence type="ECO:0000256" key="9">
    <source>
        <dbReference type="ARBA" id="ARBA00023237"/>
    </source>
</evidence>
<protein>
    <submittedName>
        <fullName evidence="15">TonB-dependent receptor</fullName>
    </submittedName>
</protein>
<keyword evidence="7 10" id="KW-0472">Membrane</keyword>
<keyword evidence="4 10" id="KW-1134">Transmembrane beta strand</keyword>
<evidence type="ECO:0000256" key="4">
    <source>
        <dbReference type="ARBA" id="ARBA00022452"/>
    </source>
</evidence>
<comment type="similarity">
    <text evidence="2 10 11">Belongs to the TonB-dependent receptor family.</text>
</comment>
<evidence type="ECO:0000256" key="3">
    <source>
        <dbReference type="ARBA" id="ARBA00022448"/>
    </source>
</evidence>
<dbReference type="RefSeq" id="WP_261757075.1">
    <property type="nucleotide sequence ID" value="NZ_CP104562.2"/>
</dbReference>
<evidence type="ECO:0000259" key="14">
    <source>
        <dbReference type="Pfam" id="PF07715"/>
    </source>
</evidence>
<feature type="domain" description="TonB-dependent receptor plug" evidence="14">
    <location>
        <begin position="104"/>
        <end position="219"/>
    </location>
</feature>
<dbReference type="SUPFAM" id="SSF56935">
    <property type="entry name" value="Porins"/>
    <property type="match status" value="1"/>
</dbReference>
<organism evidence="15 16">
    <name type="scientific">Roseateles amylovorans</name>
    <dbReference type="NCBI Taxonomy" id="2978473"/>
    <lineage>
        <taxon>Bacteria</taxon>
        <taxon>Pseudomonadati</taxon>
        <taxon>Pseudomonadota</taxon>
        <taxon>Betaproteobacteria</taxon>
        <taxon>Burkholderiales</taxon>
        <taxon>Sphaerotilaceae</taxon>
        <taxon>Roseateles</taxon>
    </lineage>
</organism>
<reference evidence="15" key="1">
    <citation type="submission" date="2022-10" db="EMBL/GenBank/DDBJ databases">
        <title>Characterization and whole genome sequencing of a new Roseateles species, isolated from fresh water.</title>
        <authorList>
            <person name="Guliayeva D.Y."/>
            <person name="Akhremchuk A.E."/>
            <person name="Sikolenko M.A."/>
            <person name="Valentovich L.N."/>
            <person name="Sidarenka A.V."/>
        </authorList>
    </citation>
    <scope>NUCLEOTIDE SEQUENCE</scope>
    <source>
        <strain evidence="15">BIM B-1768</strain>
    </source>
</reference>
<sequence length="968" mass="104718">MSAHSRSRIRSSAAGLGAPRRGATSHSRSSPRSAPSERTDVAQGRAPRLHAVAWAAALALGMPLSVWAPRAWAQQTAAGSEVQKLEKVEVTGSAIKRLADEGALPVQVITRGDIIKAGVTTAAELMSTVSAASKGLSDGASIGTGGSKDQMGFNSANLRGLGTSSTLVLLNGRRMANFASPGDDNGVDLNNIPAAAIERVEILLDGASAIYGTDAIGGVVNFITRKDYQGVQLDVYGGFTDEGGASKRTASLSAGHGDLARDGFNVFGVLDVQSTGALRTSQRKFISDLKIPERLPHLLSSATFPGNIRLSSDQFDYLQSQGFAINGKPITSSQINLSAPNCLPPHTLYLPAGIGGEDACTYDYMRDLELYPKTKKASFLGRGVLKLADNHQAFVEAAYTRSRSWYVGTSNRVDADLDVSLIPALAATGLGDALPDDRSITVRTRMIEAGMRASELTSTGSRLVVGMNGTLGSWDYDWGLNHSVNKVSDRDTRGYLLYDETLQGFADGVLNPFGPNTAEGLALLKSLNVNEEVRRARGVMDSLDVKGTRSLMKLGGGDLAIALGAELRREKSTSAASDLLISDNIAGDDTPGDAQFTNNSRNIWAAYGELLAPLTPEWELQFALRHDHYQRIGATTNPKIGVRYMPMKSLTFRASAGTGFRAPSMNDLYRPTKSSTTSTLPDPICMAENDNDLGYCADNWSTRTYSNPNLKPEKSRQFSIGLLADPSPLWSVGLDYWNIEKRDLISTLGDDVILGNLAKYEPLVHRYNEDEGLAGCDYDPADSAICYIELRKENRGRQKSSGLDLTLQVSSPATDWGRFGMRLLGTWVLSSKKQTGEGDPYVSDLGRFVTDGVVQRWRHRLNLDWTRGPWSVNLANNFYSGYEDQNSAIDTSTGTVVGKNHVKAYSLWDLSGGWEATSALTLRAGVKNLFDTAPPFSNQAYFFISGYDPSYTDPRGRFFYMSASYRFK</sequence>
<keyword evidence="5 10" id="KW-0812">Transmembrane</keyword>
<dbReference type="InterPro" id="IPR036942">
    <property type="entry name" value="Beta-barrel_TonB_sf"/>
</dbReference>
<evidence type="ECO:0000256" key="5">
    <source>
        <dbReference type="ARBA" id="ARBA00022692"/>
    </source>
</evidence>
<keyword evidence="6 11" id="KW-0798">TonB box</keyword>
<evidence type="ECO:0000256" key="6">
    <source>
        <dbReference type="ARBA" id="ARBA00023077"/>
    </source>
</evidence>
<evidence type="ECO:0000259" key="13">
    <source>
        <dbReference type="Pfam" id="PF00593"/>
    </source>
</evidence>